<dbReference type="Gene3D" id="1.10.1650.10">
    <property type="match status" value="1"/>
</dbReference>
<evidence type="ECO:0000256" key="2">
    <source>
        <dbReference type="ARBA" id="ARBA00022980"/>
    </source>
</evidence>
<dbReference type="Proteomes" id="UP000051530">
    <property type="component" value="Unassembled WGS sequence"/>
</dbReference>
<dbReference type="PANTHER" id="PTHR10722">
    <property type="entry name" value="60S RIBOSOMAL PROTEIN L19"/>
    <property type="match status" value="1"/>
</dbReference>
<feature type="domain" description="Large ribosomal subunit protein eL19" evidence="4">
    <location>
        <begin position="3"/>
        <end position="145"/>
    </location>
</feature>
<keyword evidence="6" id="KW-1185">Reference proteome</keyword>
<dbReference type="SMART" id="SM01416">
    <property type="entry name" value="Ribosomal_L19e"/>
    <property type="match status" value="1"/>
</dbReference>
<dbReference type="NCBIfam" id="NF006343">
    <property type="entry name" value="PRK08570.1"/>
    <property type="match status" value="1"/>
</dbReference>
<dbReference type="InterPro" id="IPR057260">
    <property type="entry name" value="Ribosomal_L19e_C"/>
</dbReference>
<comment type="caution">
    <text evidence="5">The sequence shown here is derived from an EMBL/GenBank/DDBJ whole genome shotgun (WGS) entry which is preliminary data.</text>
</comment>
<dbReference type="EMBL" id="LGUB01000647">
    <property type="protein sequence ID" value="KRH92832.1"/>
    <property type="molecule type" value="Genomic_DNA"/>
</dbReference>
<dbReference type="OrthoDB" id="5407653at2759"/>
<evidence type="ECO:0000256" key="3">
    <source>
        <dbReference type="ARBA" id="ARBA00023274"/>
    </source>
</evidence>
<dbReference type="AlphaFoldDB" id="A0A0R0M222"/>
<evidence type="ECO:0000256" key="1">
    <source>
        <dbReference type="ARBA" id="ARBA00011082"/>
    </source>
</evidence>
<dbReference type="InterPro" id="IPR039547">
    <property type="entry name" value="Ribosomal_eL19"/>
</dbReference>
<dbReference type="InterPro" id="IPR035970">
    <property type="entry name" value="60S_ribosomal_eL19_sf"/>
</dbReference>
<keyword evidence="2 5" id="KW-0689">Ribosomal protein</keyword>
<dbReference type="InterPro" id="IPR000196">
    <property type="entry name" value="Ribosomal_eL19_dom"/>
</dbReference>
<dbReference type="VEuPathDB" id="MicrosporidiaDB:M153_2548000503"/>
<keyword evidence="3" id="KW-0687">Ribonucleoprotein</keyword>
<dbReference type="InterPro" id="IPR015972">
    <property type="entry name" value="Ribosomal_eL19_dom1"/>
</dbReference>
<dbReference type="Gene3D" id="1.10.1200.240">
    <property type="match status" value="1"/>
</dbReference>
<evidence type="ECO:0000313" key="5">
    <source>
        <dbReference type="EMBL" id="KRH92832.1"/>
    </source>
</evidence>
<dbReference type="GO" id="GO:0006412">
    <property type="term" value="P:translation"/>
    <property type="evidence" value="ECO:0007669"/>
    <property type="project" value="InterPro"/>
</dbReference>
<proteinExistence type="inferred from homology"/>
<evidence type="ECO:0000259" key="4">
    <source>
        <dbReference type="SMART" id="SM01416"/>
    </source>
</evidence>
<name>A0A0R0M222_9MICR</name>
<dbReference type="Pfam" id="PF25476">
    <property type="entry name" value="Ribosomal_L19e_C"/>
    <property type="match status" value="1"/>
</dbReference>
<dbReference type="Pfam" id="PF01280">
    <property type="entry name" value="Ribosomal_L19e"/>
    <property type="match status" value="1"/>
</dbReference>
<sequence length="164" mass="19100">MAKLPTVRRLAASIYNVGKKAIWLDPTSTKLSTASSREDVRKLIKEGFITKRRPRVHSKYHARKLAIEKSKGRHLGVGKVRGSKNARFPEKTRWILKIRELRSNLKTMRQSGEITPTLHKILYRQCKGNLFKNINSLKEHINKLKENERRQVMLDEQAMALKME</sequence>
<dbReference type="GO" id="GO:0003735">
    <property type="term" value="F:structural constituent of ribosome"/>
    <property type="evidence" value="ECO:0007669"/>
    <property type="project" value="InterPro"/>
</dbReference>
<accession>A0A0R0M222</accession>
<protein>
    <submittedName>
        <fullName evidence="5">60S ribosomal protein L19</fullName>
    </submittedName>
</protein>
<dbReference type="FunFam" id="1.10.1650.10:FF:000001">
    <property type="entry name" value="Ribosomal protein L19"/>
    <property type="match status" value="1"/>
</dbReference>
<evidence type="ECO:0000313" key="6">
    <source>
        <dbReference type="Proteomes" id="UP000051530"/>
    </source>
</evidence>
<comment type="similarity">
    <text evidence="1">Belongs to the eukaryotic ribosomal protein eL19 family.</text>
</comment>
<gene>
    <name evidence="5" type="ORF">M153_2548000503</name>
</gene>
<dbReference type="InterPro" id="IPR057259">
    <property type="entry name" value="Ribosomal_L19e"/>
</dbReference>
<dbReference type="GO" id="GO:0003723">
    <property type="term" value="F:RNA binding"/>
    <property type="evidence" value="ECO:0007669"/>
    <property type="project" value="InterPro"/>
</dbReference>
<dbReference type="SUPFAM" id="SSF48140">
    <property type="entry name" value="Ribosomal protein L19 (L19e)"/>
    <property type="match status" value="1"/>
</dbReference>
<organism evidence="5 6">
    <name type="scientific">Pseudoloma neurophilia</name>
    <dbReference type="NCBI Taxonomy" id="146866"/>
    <lineage>
        <taxon>Eukaryota</taxon>
        <taxon>Fungi</taxon>
        <taxon>Fungi incertae sedis</taxon>
        <taxon>Microsporidia</taxon>
        <taxon>Pseudoloma</taxon>
    </lineage>
</organism>
<reference evidence="5 6" key="1">
    <citation type="submission" date="2015-07" db="EMBL/GenBank/DDBJ databases">
        <title>The genome of Pseudoloma neurophilia, a relevant intracellular parasite of the zebrafish.</title>
        <authorList>
            <person name="Ndikumana S."/>
            <person name="Pelin A."/>
            <person name="Sanders J."/>
            <person name="Corradi N."/>
        </authorList>
    </citation>
    <scope>NUCLEOTIDE SEQUENCE [LARGE SCALE GENOMIC DNA]</scope>
    <source>
        <strain evidence="5 6">MK1</strain>
    </source>
</reference>
<dbReference type="GO" id="GO:0022625">
    <property type="term" value="C:cytosolic large ribosomal subunit"/>
    <property type="evidence" value="ECO:0007669"/>
    <property type="project" value="InterPro"/>
</dbReference>